<reference evidence="1 2" key="1">
    <citation type="submission" date="2024-11" db="EMBL/GenBank/DDBJ databases">
        <title>A near-complete genome assembly of Cinchona calisaya.</title>
        <authorList>
            <person name="Lian D.C."/>
            <person name="Zhao X.W."/>
            <person name="Wei L."/>
        </authorList>
    </citation>
    <scope>NUCLEOTIDE SEQUENCE [LARGE SCALE GENOMIC DNA]</scope>
    <source>
        <tissue evidence="1">Nenye</tissue>
    </source>
</reference>
<proteinExistence type="predicted"/>
<keyword evidence="2" id="KW-1185">Reference proteome</keyword>
<dbReference type="EMBL" id="JBJUIK010000017">
    <property type="protein sequence ID" value="KAL3498911.1"/>
    <property type="molecule type" value="Genomic_DNA"/>
</dbReference>
<comment type="caution">
    <text evidence="1">The sequence shown here is derived from an EMBL/GenBank/DDBJ whole genome shotgun (WGS) entry which is preliminary data.</text>
</comment>
<sequence length="160" mass="18527">MSFSHSSSLLHLRVSLSSPWTGHKLEDEGIWVELFEENRNIRRRKRVGGKINETVTLAWIQEILDSYQGDDFAQAAISNQLLTGRDNDWNYHNASIAKIFMDRIYKLQGMFQGKEKKKPLGSLQKISKLNTLLSFLEDKNLLRERNCHEVGRRRDLGGII</sequence>
<evidence type="ECO:0000313" key="1">
    <source>
        <dbReference type="EMBL" id="KAL3498911.1"/>
    </source>
</evidence>
<gene>
    <name evidence="1" type="ORF">ACH5RR_041643</name>
</gene>
<organism evidence="1 2">
    <name type="scientific">Cinchona calisaya</name>
    <dbReference type="NCBI Taxonomy" id="153742"/>
    <lineage>
        <taxon>Eukaryota</taxon>
        <taxon>Viridiplantae</taxon>
        <taxon>Streptophyta</taxon>
        <taxon>Embryophyta</taxon>
        <taxon>Tracheophyta</taxon>
        <taxon>Spermatophyta</taxon>
        <taxon>Magnoliopsida</taxon>
        <taxon>eudicotyledons</taxon>
        <taxon>Gunneridae</taxon>
        <taxon>Pentapetalae</taxon>
        <taxon>asterids</taxon>
        <taxon>lamiids</taxon>
        <taxon>Gentianales</taxon>
        <taxon>Rubiaceae</taxon>
        <taxon>Cinchonoideae</taxon>
        <taxon>Cinchoneae</taxon>
        <taxon>Cinchona</taxon>
    </lineage>
</organism>
<evidence type="ECO:0000313" key="2">
    <source>
        <dbReference type="Proteomes" id="UP001630127"/>
    </source>
</evidence>
<dbReference type="AlphaFoldDB" id="A0ABD2XWP6"/>
<protein>
    <submittedName>
        <fullName evidence="1">Uncharacterized protein</fullName>
    </submittedName>
</protein>
<accession>A0ABD2XWP6</accession>
<dbReference type="Proteomes" id="UP001630127">
    <property type="component" value="Unassembled WGS sequence"/>
</dbReference>
<name>A0ABD2XWP6_9GENT</name>